<accession>R6X1G1</accession>
<keyword evidence="7 10" id="KW-0472">Membrane</keyword>
<feature type="domain" description="TonB-dependent receptor plug" evidence="13">
    <location>
        <begin position="2"/>
        <end position="62"/>
    </location>
</feature>
<dbReference type="GO" id="GO:0009279">
    <property type="term" value="C:cell outer membrane"/>
    <property type="evidence" value="ECO:0007669"/>
    <property type="project" value="UniProtKB-SubCell"/>
</dbReference>
<dbReference type="InterPro" id="IPR010917">
    <property type="entry name" value="TonB_rcpt_CS"/>
</dbReference>
<dbReference type="InterPro" id="IPR012910">
    <property type="entry name" value="Plug_dom"/>
</dbReference>
<dbReference type="PANTHER" id="PTHR30069:SF29">
    <property type="entry name" value="HEMOGLOBIN AND HEMOGLOBIN-HAPTOGLOBIN-BINDING PROTEIN 1-RELATED"/>
    <property type="match status" value="1"/>
</dbReference>
<comment type="similarity">
    <text evidence="10 11">Belongs to the TonB-dependent receptor family.</text>
</comment>
<dbReference type="InterPro" id="IPR037066">
    <property type="entry name" value="Plug_dom_sf"/>
</dbReference>
<dbReference type="HOGENOM" id="CLU_008287_18_5_9"/>
<dbReference type="Proteomes" id="UP000014937">
    <property type="component" value="Unassembled WGS sequence"/>
</dbReference>
<keyword evidence="8" id="KW-0675">Receptor</keyword>
<dbReference type="Pfam" id="PF07715">
    <property type="entry name" value="Plug"/>
    <property type="match status" value="1"/>
</dbReference>
<dbReference type="CDD" id="cd01347">
    <property type="entry name" value="ligand_gated_channel"/>
    <property type="match status" value="1"/>
</dbReference>
<evidence type="ECO:0000256" key="1">
    <source>
        <dbReference type="ARBA" id="ARBA00004571"/>
    </source>
</evidence>
<evidence type="ECO:0000256" key="7">
    <source>
        <dbReference type="ARBA" id="ARBA00023136"/>
    </source>
</evidence>
<evidence type="ECO:0000256" key="10">
    <source>
        <dbReference type="PROSITE-ProRule" id="PRU01360"/>
    </source>
</evidence>
<keyword evidence="2 10" id="KW-0813">Transport</keyword>
<dbReference type="GO" id="GO:0044718">
    <property type="term" value="P:siderophore transmembrane transport"/>
    <property type="evidence" value="ECO:0007669"/>
    <property type="project" value="TreeGrafter"/>
</dbReference>
<dbReference type="PROSITE" id="PS01156">
    <property type="entry name" value="TONB_DEPENDENT_REC_2"/>
    <property type="match status" value="1"/>
</dbReference>
<evidence type="ECO:0000256" key="8">
    <source>
        <dbReference type="ARBA" id="ARBA00023170"/>
    </source>
</evidence>
<dbReference type="SUPFAM" id="SSF56935">
    <property type="entry name" value="Porins"/>
    <property type="match status" value="1"/>
</dbReference>
<dbReference type="InterPro" id="IPR000531">
    <property type="entry name" value="Beta-barrel_TonB"/>
</dbReference>
<organism evidence="14 15">
    <name type="scientific">Phascolarctobacterium succinatutens CAG:287</name>
    <dbReference type="NCBI Taxonomy" id="1263101"/>
    <lineage>
        <taxon>Bacteria</taxon>
        <taxon>Bacillati</taxon>
        <taxon>Bacillota</taxon>
        <taxon>Negativicutes</taxon>
        <taxon>Acidaminococcales</taxon>
        <taxon>Acidaminococcaceae</taxon>
        <taxon>Phascolarctobacterium</taxon>
    </lineage>
</organism>
<reference evidence="14" key="1">
    <citation type="submission" date="2012-11" db="EMBL/GenBank/DDBJ databases">
        <title>Dependencies among metagenomic species, viruses, plasmids and units of genetic variation.</title>
        <authorList>
            <person name="Nielsen H.B."/>
            <person name="Almeida M."/>
            <person name="Juncker A.S."/>
            <person name="Rasmussen S."/>
            <person name="Li J."/>
            <person name="Sunagawa S."/>
            <person name="Plichta D."/>
            <person name="Gautier L."/>
            <person name="Le Chatelier E."/>
            <person name="Peletier E."/>
            <person name="Bonde I."/>
            <person name="Nielsen T."/>
            <person name="Manichanh C."/>
            <person name="Arumugam M."/>
            <person name="Batto J."/>
            <person name="Santos M.B.Q.D."/>
            <person name="Blom N."/>
            <person name="Borruel N."/>
            <person name="Burgdorf K.S."/>
            <person name="Boumezbeur F."/>
            <person name="Casellas F."/>
            <person name="Dore J."/>
            <person name="Guarner F."/>
            <person name="Hansen T."/>
            <person name="Hildebrand F."/>
            <person name="Kaas R.S."/>
            <person name="Kennedy S."/>
            <person name="Kristiansen K."/>
            <person name="Kultima J.R."/>
            <person name="Leonard P."/>
            <person name="Levenez F."/>
            <person name="Lund O."/>
            <person name="Moumen B."/>
            <person name="Le Paslier D."/>
            <person name="Pons N."/>
            <person name="Pedersen O."/>
            <person name="Prifti E."/>
            <person name="Qin J."/>
            <person name="Raes J."/>
            <person name="Tap J."/>
            <person name="Tims S."/>
            <person name="Ussery D.W."/>
            <person name="Yamada T."/>
            <person name="MetaHit consortium"/>
            <person name="Renault P."/>
            <person name="Sicheritz-Ponten T."/>
            <person name="Bork P."/>
            <person name="Wang J."/>
            <person name="Brunak S."/>
            <person name="Ehrlich S.D."/>
        </authorList>
    </citation>
    <scope>NUCLEOTIDE SEQUENCE [LARGE SCALE GENOMIC DNA]</scope>
</reference>
<evidence type="ECO:0000259" key="12">
    <source>
        <dbReference type="Pfam" id="PF00593"/>
    </source>
</evidence>
<protein>
    <recommendedName>
        <fullName evidence="16">TonB-dependent receptor</fullName>
    </recommendedName>
</protein>
<keyword evidence="3 10" id="KW-1134">Transmembrane beta strand</keyword>
<evidence type="ECO:0000313" key="15">
    <source>
        <dbReference type="Proteomes" id="UP000014937"/>
    </source>
</evidence>
<keyword evidence="6 11" id="KW-0798">TonB box</keyword>
<sequence length="632" mass="70668">MIAMRGLKNNYDTLVLLDGQPIVNAYSGTVNWNDVPVESIEKIEIVKGPASSIYGSNAASGVISITTKKAKGLHGSSALTYGTNHTWIKKINIGDKFNKFGYDLYYTATDSHTYGYEAYKTISATKTPGVPTGDNYVIESNTTGSGKVVKIGKKGDKIWNEDNYSGKFTWDFDRDKTLSLGFFKNKSKYSYDYRSHENWIGKPGKYYIDANNAFTFNNSDFDTAPGAVDERIYTIGYKDDANGWSVNAGLTDNRSWNGGVFTTGKSALSDYSSKRYNLSVNKEITLTDKDTAVTGFQYVHDKMDKVKYAKDFKTKLQTGGGKSDTYGVYFQNEHNFNEKLSLIGAIRYDHWTVKDGYVTDGNGYNSAPESRSDSAVSPKIALNYKFDDSQSSYISWGKAFSAPTLYNMFSGSTNSDTSQMKVVIPNPSLKPQIISTIETGWKKNFNDKTFLEVALFYNKIKDINYKADLGKQTIDGTEYTVQQNLSGGRGENKGIEIGLNHKFDDKLSVFTNLTLQNPVIKEAQKKGEIGKLVTQTSKRLFNIGFDYSDGKFSADLAGNYYSKKYSSTTNSDVVTGVPGAYDPVFLVSLNTTYRFNKNHSVNLLINNLLDRDYYNYYNGQGRNFLLTYSYNF</sequence>
<evidence type="ECO:0000313" key="14">
    <source>
        <dbReference type="EMBL" id="CDD12979.1"/>
    </source>
</evidence>
<gene>
    <name evidence="14" type="ORF">BN587_01365</name>
</gene>
<comment type="caution">
    <text evidence="14">The sequence shown here is derived from an EMBL/GenBank/DDBJ whole genome shotgun (WGS) entry which is preliminary data.</text>
</comment>
<dbReference type="PROSITE" id="PS52016">
    <property type="entry name" value="TONB_DEPENDENT_REC_3"/>
    <property type="match status" value="1"/>
</dbReference>
<dbReference type="InterPro" id="IPR036942">
    <property type="entry name" value="Beta-barrel_TonB_sf"/>
</dbReference>
<keyword evidence="9 10" id="KW-0998">Cell outer membrane</keyword>
<evidence type="ECO:0000256" key="4">
    <source>
        <dbReference type="ARBA" id="ARBA00022692"/>
    </source>
</evidence>
<evidence type="ECO:0000256" key="9">
    <source>
        <dbReference type="ARBA" id="ARBA00023237"/>
    </source>
</evidence>
<dbReference type="AlphaFoldDB" id="R6X1G1"/>
<evidence type="ECO:0000259" key="13">
    <source>
        <dbReference type="Pfam" id="PF07715"/>
    </source>
</evidence>
<comment type="subcellular location">
    <subcellularLocation>
        <location evidence="1 10">Cell outer membrane</location>
        <topology evidence="1 10">Multi-pass membrane protein</topology>
    </subcellularLocation>
</comment>
<evidence type="ECO:0008006" key="16">
    <source>
        <dbReference type="Google" id="ProtNLM"/>
    </source>
</evidence>
<dbReference type="GO" id="GO:0015344">
    <property type="term" value="F:siderophore uptake transmembrane transporter activity"/>
    <property type="evidence" value="ECO:0007669"/>
    <property type="project" value="TreeGrafter"/>
</dbReference>
<evidence type="ECO:0000256" key="6">
    <source>
        <dbReference type="ARBA" id="ARBA00023077"/>
    </source>
</evidence>
<feature type="domain" description="TonB-dependent receptor-like beta-barrel" evidence="12">
    <location>
        <begin position="169"/>
        <end position="608"/>
    </location>
</feature>
<evidence type="ECO:0000256" key="5">
    <source>
        <dbReference type="ARBA" id="ARBA00022729"/>
    </source>
</evidence>
<dbReference type="Gene3D" id="2.40.170.20">
    <property type="entry name" value="TonB-dependent receptor, beta-barrel domain"/>
    <property type="match status" value="1"/>
</dbReference>
<dbReference type="InterPro" id="IPR039426">
    <property type="entry name" value="TonB-dep_rcpt-like"/>
</dbReference>
<evidence type="ECO:0000256" key="2">
    <source>
        <dbReference type="ARBA" id="ARBA00022448"/>
    </source>
</evidence>
<dbReference type="Pfam" id="PF00593">
    <property type="entry name" value="TonB_dep_Rec_b-barrel"/>
    <property type="match status" value="1"/>
</dbReference>
<evidence type="ECO:0000256" key="3">
    <source>
        <dbReference type="ARBA" id="ARBA00022452"/>
    </source>
</evidence>
<dbReference type="EMBL" id="CBGL010000140">
    <property type="protein sequence ID" value="CDD12979.1"/>
    <property type="molecule type" value="Genomic_DNA"/>
</dbReference>
<evidence type="ECO:0000256" key="11">
    <source>
        <dbReference type="RuleBase" id="RU003357"/>
    </source>
</evidence>
<name>R6X1G1_9FIRM</name>
<keyword evidence="5" id="KW-0732">Signal</keyword>
<keyword evidence="4 10" id="KW-0812">Transmembrane</keyword>
<dbReference type="PANTHER" id="PTHR30069">
    <property type="entry name" value="TONB-DEPENDENT OUTER MEMBRANE RECEPTOR"/>
    <property type="match status" value="1"/>
</dbReference>
<dbReference type="Gene3D" id="2.170.130.10">
    <property type="entry name" value="TonB-dependent receptor, plug domain"/>
    <property type="match status" value="1"/>
</dbReference>
<proteinExistence type="inferred from homology"/>